<protein>
    <submittedName>
        <fullName evidence="3">Hydrolase</fullName>
    </submittedName>
</protein>
<comment type="caution">
    <text evidence="3">The sequence shown here is derived from an EMBL/GenBank/DDBJ whole genome shotgun (WGS) entry which is preliminary data.</text>
</comment>
<dbReference type="PANTHER" id="PTHR46211:SF1">
    <property type="entry name" value="GLYCEROPHOSPHODIESTER PHOSPHODIESTERASE, CYTOPLASMIC"/>
    <property type="match status" value="1"/>
</dbReference>
<dbReference type="SUPFAM" id="SSF51695">
    <property type="entry name" value="PLC-like phosphodiesterases"/>
    <property type="match status" value="1"/>
</dbReference>
<dbReference type="InterPro" id="IPR030395">
    <property type="entry name" value="GP_PDE_dom"/>
</dbReference>
<dbReference type="Gene3D" id="3.20.20.190">
    <property type="entry name" value="Phosphatidylinositol (PI) phosphodiesterase"/>
    <property type="match status" value="1"/>
</dbReference>
<dbReference type="PROSITE" id="PS51704">
    <property type="entry name" value="GP_PDE"/>
    <property type="match status" value="1"/>
</dbReference>
<reference evidence="3" key="1">
    <citation type="submission" date="2023-02" db="EMBL/GenBank/DDBJ databases">
        <title>Nocardiopsis ansamitocini NBRC 112285.</title>
        <authorList>
            <person name="Ichikawa N."/>
            <person name="Sato H."/>
            <person name="Tonouchi N."/>
        </authorList>
    </citation>
    <scope>NUCLEOTIDE SEQUENCE</scope>
    <source>
        <strain evidence="3">NBRC 112285</strain>
    </source>
</reference>
<evidence type="ECO:0000259" key="2">
    <source>
        <dbReference type="PROSITE" id="PS51704"/>
    </source>
</evidence>
<dbReference type="InterPro" id="IPR017946">
    <property type="entry name" value="PLC-like_Pdiesterase_TIM-brl"/>
</dbReference>
<dbReference type="AlphaFoldDB" id="A0A9W6P632"/>
<dbReference type="GO" id="GO:0008081">
    <property type="term" value="F:phosphoric diester hydrolase activity"/>
    <property type="evidence" value="ECO:0007669"/>
    <property type="project" value="InterPro"/>
</dbReference>
<dbReference type="EMBL" id="BSQG01000003">
    <property type="protein sequence ID" value="GLU47728.1"/>
    <property type="molecule type" value="Genomic_DNA"/>
</dbReference>
<sequence length="280" mass="30952">MRLESGAADRPRTAGGISGDAESGEPEVIVVAHRGASAYAPENTLAALREAHRRGAHMAELDVRQTADGEFVVMHDPTLRRTTNVAEVYPNRRSWRVADFTLAEIRRLDAGSWFGPEFAGEQVPTFLEALAVLERAGLGALVELKVRRRDPATADRLAALIGADPYWHGHGEAGRLILQSFEWTTLKRLARRLPDVRTAVLGKTYGSFGLRRVARYAHQVNPHHLRVSAPYVRHVHEHGLTMFSWTVNSHSAIRRAIRDGVDGIISDYPDRVTGHLTVAA</sequence>
<feature type="domain" description="GP-PDE" evidence="2">
    <location>
        <begin position="28"/>
        <end position="276"/>
    </location>
</feature>
<dbReference type="Proteomes" id="UP001165092">
    <property type="component" value="Unassembled WGS sequence"/>
</dbReference>
<evidence type="ECO:0000313" key="4">
    <source>
        <dbReference type="Proteomes" id="UP001165092"/>
    </source>
</evidence>
<evidence type="ECO:0000256" key="1">
    <source>
        <dbReference type="SAM" id="MobiDB-lite"/>
    </source>
</evidence>
<dbReference type="PANTHER" id="PTHR46211">
    <property type="entry name" value="GLYCEROPHOSPHORYL DIESTER PHOSPHODIESTERASE"/>
    <property type="match status" value="1"/>
</dbReference>
<feature type="region of interest" description="Disordered" evidence="1">
    <location>
        <begin position="1"/>
        <end position="25"/>
    </location>
</feature>
<organism evidence="3 4">
    <name type="scientific">Nocardiopsis ansamitocini</name>
    <dbReference type="NCBI Taxonomy" id="1670832"/>
    <lineage>
        <taxon>Bacteria</taxon>
        <taxon>Bacillati</taxon>
        <taxon>Actinomycetota</taxon>
        <taxon>Actinomycetes</taxon>
        <taxon>Streptosporangiales</taxon>
        <taxon>Nocardiopsidaceae</taxon>
        <taxon>Nocardiopsis</taxon>
    </lineage>
</organism>
<dbReference type="GO" id="GO:0006629">
    <property type="term" value="P:lipid metabolic process"/>
    <property type="evidence" value="ECO:0007669"/>
    <property type="project" value="InterPro"/>
</dbReference>
<dbReference type="Pfam" id="PF03009">
    <property type="entry name" value="GDPD"/>
    <property type="match status" value="1"/>
</dbReference>
<keyword evidence="4" id="KW-1185">Reference proteome</keyword>
<name>A0A9W6P632_9ACTN</name>
<proteinExistence type="predicted"/>
<evidence type="ECO:0000313" key="3">
    <source>
        <dbReference type="EMBL" id="GLU47728.1"/>
    </source>
</evidence>
<feature type="compositionally biased region" description="Basic and acidic residues" evidence="1">
    <location>
        <begin position="1"/>
        <end position="12"/>
    </location>
</feature>
<gene>
    <name evidence="3" type="ORF">Nans01_20790</name>
</gene>
<keyword evidence="3" id="KW-0378">Hydrolase</keyword>
<accession>A0A9W6P632</accession>
<dbReference type="RefSeq" id="WP_285758956.1">
    <property type="nucleotide sequence ID" value="NZ_BSQG01000003.1"/>
</dbReference>